<dbReference type="RefSeq" id="WP_119791265.1">
    <property type="nucleotide sequence ID" value="NZ_QYZD01000002.1"/>
</dbReference>
<dbReference type="InterPro" id="IPR031730">
    <property type="entry name" value="Carbam_trans_C"/>
</dbReference>
<dbReference type="Pfam" id="PF02543">
    <property type="entry name" value="Carbam_trans_N"/>
    <property type="match status" value="1"/>
</dbReference>
<evidence type="ECO:0000313" key="5">
    <source>
        <dbReference type="Proteomes" id="UP000266177"/>
    </source>
</evidence>
<dbReference type="EMBL" id="QYZD01000002">
    <property type="protein sequence ID" value="RJG26175.1"/>
    <property type="molecule type" value="Genomic_DNA"/>
</dbReference>
<dbReference type="PANTHER" id="PTHR34847">
    <property type="entry name" value="NODULATION PROTEIN U"/>
    <property type="match status" value="1"/>
</dbReference>
<evidence type="ECO:0000256" key="1">
    <source>
        <dbReference type="ARBA" id="ARBA00006129"/>
    </source>
</evidence>
<dbReference type="Gene3D" id="3.30.420.40">
    <property type="match status" value="2"/>
</dbReference>
<dbReference type="Gene3D" id="3.90.870.20">
    <property type="entry name" value="Carbamoyltransferase, C-terminal domain"/>
    <property type="match status" value="1"/>
</dbReference>
<comment type="similarity">
    <text evidence="1">Belongs to the NodU/CmcH family.</text>
</comment>
<feature type="domain" description="Carbamoyltransferase" evidence="2">
    <location>
        <begin position="98"/>
        <end position="331"/>
    </location>
</feature>
<dbReference type="PANTHER" id="PTHR34847:SF1">
    <property type="entry name" value="NODULATION PROTEIN U"/>
    <property type="match status" value="1"/>
</dbReference>
<dbReference type="AlphaFoldDB" id="A0A3A3GS33"/>
<reference evidence="4 5" key="1">
    <citation type="submission" date="2018-09" db="EMBL/GenBank/DDBJ databases">
        <title>Paenibacillus SK2017-BO5.</title>
        <authorList>
            <person name="Piskunova J.V."/>
            <person name="Dubiley S.A."/>
            <person name="Severinov K.V."/>
        </authorList>
    </citation>
    <scope>NUCLEOTIDE SEQUENCE [LARGE SCALE GENOMIC DNA]</scope>
    <source>
        <strain evidence="4 5">BO5</strain>
    </source>
</reference>
<evidence type="ECO:0000259" key="3">
    <source>
        <dbReference type="Pfam" id="PF16861"/>
    </source>
</evidence>
<protein>
    <submittedName>
        <fullName evidence="4">Carbamoyl transferase</fullName>
    </submittedName>
</protein>
<feature type="domain" description="Carbamoyltransferase C-terminal" evidence="3">
    <location>
        <begin position="384"/>
        <end position="552"/>
    </location>
</feature>
<dbReference type="Pfam" id="PF16861">
    <property type="entry name" value="Carbam_trans_C"/>
    <property type="match status" value="1"/>
</dbReference>
<sequence length="557" mass="60847">MYVLGVNGWNSGTHDASACLFRDGQMIAAAEEERFSRQKKAFNALPYHAIGYCLHEADISASVIDQVAVGWDIGKLTGSEVTAQQVLNTILPKHLFPRKREPECRMYAHHAAHAAGAYFSSGFDQAAILVIDGSGEDISATIAKGDDGTIRMMDTMRIHQSIGIFYEAASIYLGFGRFNEGKTMGLSSYGDDVYSFPDILAGPPGFTPGTLAPDELYSRTTAAWIAYMQKVTRLPLLQPKYAYSVLDAKLKAGSDVMPYRSLAASAQKALERAAVALVRQAVERTGCRHVCISGGVGLNCVANGIVAGLEQVEELYIQPAASDSGTSIGAATLLLSEHGIRPHIDRTHVYSGPEYSSDAIERLLRHNNINYEVLGDNSADRISELLLQNKVVARFHGKMEFGPRALGNRSIIANPQQRDMLVRVNRIKHREQWRPLAPSLIEEAAGQVLKNAVGGSPYMILNAYITDEYRSQIPAVVHVDGSARAQVVDKAFNPEYWRLIRAFWEKSGVPAVINTSFNIGNEPIVCSPGHAIRSFFGSELDALLLENILLVKQVNIG</sequence>
<gene>
    <name evidence="4" type="ORF">DQX05_04615</name>
</gene>
<organism evidence="4 5">
    <name type="scientific">Paenibacillus thiaminolyticus</name>
    <name type="common">Bacillus thiaminolyticus</name>
    <dbReference type="NCBI Taxonomy" id="49283"/>
    <lineage>
        <taxon>Bacteria</taxon>
        <taxon>Bacillati</taxon>
        <taxon>Bacillota</taxon>
        <taxon>Bacilli</taxon>
        <taxon>Bacillales</taxon>
        <taxon>Paenibacillaceae</taxon>
        <taxon>Paenibacillus</taxon>
    </lineage>
</organism>
<comment type="caution">
    <text evidence="4">The sequence shown here is derived from an EMBL/GenBank/DDBJ whole genome shotgun (WGS) entry which is preliminary data.</text>
</comment>
<dbReference type="InterPro" id="IPR038152">
    <property type="entry name" value="Carbam_trans_C_sf"/>
</dbReference>
<dbReference type="SUPFAM" id="SSF53067">
    <property type="entry name" value="Actin-like ATPase domain"/>
    <property type="match status" value="1"/>
</dbReference>
<evidence type="ECO:0000259" key="2">
    <source>
        <dbReference type="Pfam" id="PF02543"/>
    </source>
</evidence>
<proteinExistence type="inferred from homology"/>
<dbReference type="Proteomes" id="UP000266177">
    <property type="component" value="Unassembled WGS sequence"/>
</dbReference>
<dbReference type="CDD" id="cd24098">
    <property type="entry name" value="ASKHA_NBD_TobZ_N"/>
    <property type="match status" value="1"/>
</dbReference>
<dbReference type="InterPro" id="IPR003696">
    <property type="entry name" value="Carbtransf_dom"/>
</dbReference>
<dbReference type="InterPro" id="IPR043129">
    <property type="entry name" value="ATPase_NBD"/>
</dbReference>
<evidence type="ECO:0000313" key="4">
    <source>
        <dbReference type="EMBL" id="RJG26175.1"/>
    </source>
</evidence>
<dbReference type="OrthoDB" id="9780777at2"/>
<dbReference type="GO" id="GO:0016740">
    <property type="term" value="F:transferase activity"/>
    <property type="evidence" value="ECO:0007669"/>
    <property type="project" value="UniProtKB-KW"/>
</dbReference>
<dbReference type="InterPro" id="IPR051338">
    <property type="entry name" value="NodU/CmcH_Carbamoyltrnsfr"/>
</dbReference>
<keyword evidence="4" id="KW-0808">Transferase</keyword>
<name>A0A3A3GS33_PANTH</name>
<accession>A0A3A3GS33</accession>